<accession>A0AAD9FLL8</accession>
<name>A0AAD9FLL8_PAPLA</name>
<feature type="region of interest" description="Disordered" evidence="1">
    <location>
        <begin position="25"/>
        <end position="80"/>
    </location>
</feature>
<feature type="compositionally biased region" description="Basic and acidic residues" evidence="1">
    <location>
        <begin position="802"/>
        <end position="820"/>
    </location>
</feature>
<dbReference type="EMBL" id="JAODAN010000006">
    <property type="protein sequence ID" value="KAK1923830.1"/>
    <property type="molecule type" value="Genomic_DNA"/>
</dbReference>
<feature type="compositionally biased region" description="Pro residues" evidence="1">
    <location>
        <begin position="898"/>
        <end position="911"/>
    </location>
</feature>
<feature type="region of interest" description="Disordered" evidence="1">
    <location>
        <begin position="1052"/>
        <end position="1121"/>
    </location>
</feature>
<evidence type="ECO:0000259" key="2">
    <source>
        <dbReference type="Pfam" id="PF08101"/>
    </source>
</evidence>
<dbReference type="InterPro" id="IPR037508">
    <property type="entry name" value="Msb1/Mug8"/>
</dbReference>
<feature type="compositionally biased region" description="Low complexity" evidence="1">
    <location>
        <begin position="998"/>
        <end position="1009"/>
    </location>
</feature>
<feature type="region of interest" description="Disordered" evidence="1">
    <location>
        <begin position="743"/>
        <end position="1040"/>
    </location>
</feature>
<gene>
    <name evidence="3" type="ORF">DB88DRAFT_314897</name>
</gene>
<feature type="compositionally biased region" description="Basic and acidic residues" evidence="1">
    <location>
        <begin position="42"/>
        <end position="54"/>
    </location>
</feature>
<dbReference type="PANTHER" id="PTHR28093">
    <property type="entry name" value="MORPHOGENESIS-RELATED PROTEIN MSB1"/>
    <property type="match status" value="1"/>
</dbReference>
<evidence type="ECO:0000313" key="4">
    <source>
        <dbReference type="Proteomes" id="UP001182556"/>
    </source>
</evidence>
<dbReference type="Pfam" id="PF08101">
    <property type="entry name" value="Msb1-Mug8_dom"/>
    <property type="match status" value="1"/>
</dbReference>
<feature type="region of interest" description="Disordered" evidence="1">
    <location>
        <begin position="1"/>
        <end position="20"/>
    </location>
</feature>
<feature type="compositionally biased region" description="Low complexity" evidence="1">
    <location>
        <begin position="1056"/>
        <end position="1065"/>
    </location>
</feature>
<evidence type="ECO:0000256" key="1">
    <source>
        <dbReference type="SAM" id="MobiDB-lite"/>
    </source>
</evidence>
<feature type="domain" description="Meiotically up-regulated protein Msb1/Mug8" evidence="2">
    <location>
        <begin position="135"/>
        <end position="354"/>
    </location>
</feature>
<dbReference type="Proteomes" id="UP001182556">
    <property type="component" value="Unassembled WGS sequence"/>
</dbReference>
<dbReference type="SUPFAM" id="SSF48350">
    <property type="entry name" value="GTPase activation domain, GAP"/>
    <property type="match status" value="1"/>
</dbReference>
<sequence length="1121" mass="124795">MPAIMPSIFRTMPKKDHHAVNKSFTVPSREKAGLSVHSPSGRQDHPTEFGRLEQVHTPLRSRPPSHASDVLVSSSSSSSPPLLPLKYSFAPTRIPSITSANSIDSFAYSQDEITRPRHYGLLGGVGAKVTLSLVEVGRVIEVVGKELERQGLTTPLLFSNQALELSPTRVRGLIQSYLDCVRSSSTIRRDAWVRDLAYAEEHDLAWMLRWALSKIVRVKEGTGDVCHGLLEWEVYEEWRGRERAASYPRTAFPHLFALIPAEVYHDVLLPLLKLLSRFAAYSHLSGLTPHSLSSLFAPFLFDIPTSSTSMNAHIAFVRATYATEHILLAYIRSLDQGEGLGVTDLPSRLKDWVSGYPSMVASDADLARAVPRRGARIVRCERASRLVRAYSKDLIVNAETWAKDVERWEAWDRVVLRTRRGEGSRPKFSNGYKRRLLVKDTLPLTGSSTIDEEFAYGRARKPTLSNDKDGSVKPAEEGDEMVWGSLAGKEWSMFEQGGFDSPTLSGPQYDIKSRLQFDLNESAKLSVAERRRTMEWSEFAAPSGGFSRTDNILDVSLTFAPPISSSISDWPKEREDLNKRLHKTQKEATPFTYDTTPRIGNDILDSLARPDQYGRVYIEEAFVDWWADWAVGGGWMNRDELTFKEANWALIEYKARPSRANDSSRDQLTDPRTSEIYFLFEEKVPLEYQMAIADPKEKRAFANLFNSRKKRANHSPSKTRIGSGLDESDFDRMLLYREKTKKLTLSRSEPPHSSVWQMASEGTSSMRTSVPSPTKPTSRARAKSNDDRDPHIVEGKASFFSKNRDKAVRRVKSKSEEGGRGKTRIQPGNEVEFEVHSASGVSSPDTSPRDGSKKEEDKWMDILIANGARKMERHDAIPPRFRPAASPVPPTLGDLPVSPHPPARYPSPSAPWSPEAGAKVPQKSPAARLDVYAQYSNPIPADHSHRSPDTSGSDAEGVVTPPEVDIQRWPSGKRKPVLPIGPSEAMDNDGSGYDDPQVSVAGSPASAPSDRLRVGEGPIPPTKDRPSSGEILQPSPRRDTIHNIVETYRDSMMTASSDLDGSDLSSRNDQEGEYASRFKEEELVPPPKIGGPVFDLTPGREPSPARYKHGEPLHFGESEVS</sequence>
<keyword evidence="4" id="KW-1185">Reference proteome</keyword>
<organism evidence="3 4">
    <name type="scientific">Papiliotrema laurentii</name>
    <name type="common">Cryptococcus laurentii</name>
    <dbReference type="NCBI Taxonomy" id="5418"/>
    <lineage>
        <taxon>Eukaryota</taxon>
        <taxon>Fungi</taxon>
        <taxon>Dikarya</taxon>
        <taxon>Basidiomycota</taxon>
        <taxon>Agaricomycotina</taxon>
        <taxon>Tremellomycetes</taxon>
        <taxon>Tremellales</taxon>
        <taxon>Rhynchogastremaceae</taxon>
        <taxon>Papiliotrema</taxon>
    </lineage>
</organism>
<evidence type="ECO:0000313" key="3">
    <source>
        <dbReference type="EMBL" id="KAK1923830.1"/>
    </source>
</evidence>
<dbReference type="PANTHER" id="PTHR28093:SF1">
    <property type="entry name" value="MORPHOGENESIS-RELATED PROTEIN MSB1"/>
    <property type="match status" value="1"/>
</dbReference>
<dbReference type="InterPro" id="IPR008936">
    <property type="entry name" value="Rho_GTPase_activation_prot"/>
</dbReference>
<reference evidence="3" key="1">
    <citation type="submission" date="2023-02" db="EMBL/GenBank/DDBJ databases">
        <title>Identification and recombinant expression of a fungal hydrolase from Papiliotrema laurentii that hydrolyzes apple cutin and clears colloidal polyester polyurethane.</title>
        <authorList>
            <consortium name="DOE Joint Genome Institute"/>
            <person name="Roman V.A."/>
            <person name="Bojanowski C."/>
            <person name="Crable B.R."/>
            <person name="Wagner D.N."/>
            <person name="Hung C.S."/>
            <person name="Nadeau L.J."/>
            <person name="Schratz L."/>
            <person name="Haridas S."/>
            <person name="Pangilinan J."/>
            <person name="Lipzen A."/>
            <person name="Na H."/>
            <person name="Yan M."/>
            <person name="Ng V."/>
            <person name="Grigoriev I.V."/>
            <person name="Spatafora J.W."/>
            <person name="Barlow D."/>
            <person name="Biffinger J."/>
            <person name="Kelley-Loughnane N."/>
            <person name="Varaljay V.A."/>
            <person name="Crookes-Goodson W.J."/>
        </authorList>
    </citation>
    <scope>NUCLEOTIDE SEQUENCE</scope>
    <source>
        <strain evidence="3">5307AH</strain>
    </source>
</reference>
<comment type="caution">
    <text evidence="3">The sequence shown here is derived from an EMBL/GenBank/DDBJ whole genome shotgun (WGS) entry which is preliminary data.</text>
</comment>
<feature type="compositionally biased region" description="Polar residues" evidence="1">
    <location>
        <begin position="754"/>
        <end position="777"/>
    </location>
</feature>
<proteinExistence type="predicted"/>
<feature type="compositionally biased region" description="Basic and acidic residues" evidence="1">
    <location>
        <begin position="847"/>
        <end position="860"/>
    </location>
</feature>
<feature type="compositionally biased region" description="Basic and acidic residues" evidence="1">
    <location>
        <begin position="1066"/>
        <end position="1082"/>
    </location>
</feature>
<protein>
    <recommendedName>
        <fullName evidence="2">Meiotically up-regulated protein Msb1/Mug8 domain-containing protein</fullName>
    </recommendedName>
</protein>
<dbReference type="AlphaFoldDB" id="A0AAD9FLL8"/>
<feature type="compositionally biased region" description="Basic and acidic residues" evidence="1">
    <location>
        <begin position="783"/>
        <end position="794"/>
    </location>
</feature>
<feature type="compositionally biased region" description="Basic and acidic residues" evidence="1">
    <location>
        <begin position="1108"/>
        <end position="1121"/>
    </location>
</feature>
<dbReference type="Gene3D" id="1.10.555.10">
    <property type="entry name" value="Rho GTPase activation protein"/>
    <property type="match status" value="1"/>
</dbReference>
<dbReference type="InterPro" id="IPR012965">
    <property type="entry name" value="Msb1/Mug8_dom"/>
</dbReference>